<dbReference type="Proteomes" id="UP001210528">
    <property type="component" value="Unassembled WGS sequence"/>
</dbReference>
<name>A0ABT4ZAX5_HALEZ</name>
<evidence type="ECO:0008006" key="3">
    <source>
        <dbReference type="Google" id="ProtNLM"/>
    </source>
</evidence>
<feature type="non-terminal residue" evidence="1">
    <location>
        <position position="1"/>
    </location>
</feature>
<protein>
    <recommendedName>
        <fullName evidence="3">Pyrrolo-quinoline quinone</fullName>
    </recommendedName>
</protein>
<organism evidence="1 2">
    <name type="scientific">Halorubrum ezzemoulense</name>
    <name type="common">Halorubrum chaoviator</name>
    <dbReference type="NCBI Taxonomy" id="337243"/>
    <lineage>
        <taxon>Archaea</taxon>
        <taxon>Methanobacteriati</taxon>
        <taxon>Methanobacteriota</taxon>
        <taxon>Stenosarchaea group</taxon>
        <taxon>Halobacteria</taxon>
        <taxon>Halobacteriales</taxon>
        <taxon>Haloferacaceae</taxon>
        <taxon>Halorubrum</taxon>
    </lineage>
</organism>
<dbReference type="InterPro" id="IPR011047">
    <property type="entry name" value="Quinoprotein_ADH-like_sf"/>
</dbReference>
<dbReference type="SUPFAM" id="SSF50998">
    <property type="entry name" value="Quinoprotein alcohol dehydrogenase-like"/>
    <property type="match status" value="1"/>
</dbReference>
<accession>A0ABT4ZAX5</accession>
<reference evidence="1 2" key="1">
    <citation type="submission" date="2023-01" db="EMBL/GenBank/DDBJ databases">
        <title>Halorubrum ezzemoulense from Santa Pola, Spain.</title>
        <authorList>
            <person name="Feng Y."/>
            <person name="Louyakis A.S."/>
            <person name="Gogarten J.P."/>
        </authorList>
    </citation>
    <scope>NUCLEOTIDE SEQUENCE [LARGE SCALE GENOMIC DNA]</scope>
    <source>
        <strain evidence="1 2">AMM015</strain>
    </source>
</reference>
<dbReference type="EMBL" id="JAQLUK010000274">
    <property type="protein sequence ID" value="MDB2294640.1"/>
    <property type="molecule type" value="Genomic_DNA"/>
</dbReference>
<sequence>DQNSSYSKAPAVIDGTVYYPGKDAVCALNPNTGVVQWQADISDYGRIVSAVAGTDASLYVCTHDMDMGGYLHTIRKSGTVERTDKLEGGTPTSPVATDWGVIVGSLEGPLERYEGGESLFPEWTLGPSDDWTRAAPVVDDGTLYASFSRSLYAFS</sequence>
<evidence type="ECO:0000313" key="2">
    <source>
        <dbReference type="Proteomes" id="UP001210528"/>
    </source>
</evidence>
<comment type="caution">
    <text evidence="1">The sequence shown here is derived from an EMBL/GenBank/DDBJ whole genome shotgun (WGS) entry which is preliminary data.</text>
</comment>
<proteinExistence type="predicted"/>
<dbReference type="InterPro" id="IPR015943">
    <property type="entry name" value="WD40/YVTN_repeat-like_dom_sf"/>
</dbReference>
<gene>
    <name evidence="1" type="ORF">PM085_20830</name>
</gene>
<evidence type="ECO:0000313" key="1">
    <source>
        <dbReference type="EMBL" id="MDB2294640.1"/>
    </source>
</evidence>
<dbReference type="Gene3D" id="2.130.10.10">
    <property type="entry name" value="YVTN repeat-like/Quinoprotein amine dehydrogenase"/>
    <property type="match status" value="1"/>
</dbReference>
<keyword evidence="2" id="KW-1185">Reference proteome</keyword>